<name>A0A4Z2F3J4_9TELE</name>
<dbReference type="AlphaFoldDB" id="A0A4Z2F3J4"/>
<comment type="caution">
    <text evidence="1">The sequence shown here is derived from an EMBL/GenBank/DDBJ whole genome shotgun (WGS) entry which is preliminary data.</text>
</comment>
<dbReference type="EMBL" id="SRLO01001708">
    <property type="protein sequence ID" value="TNN35796.1"/>
    <property type="molecule type" value="Genomic_DNA"/>
</dbReference>
<proteinExistence type="predicted"/>
<reference evidence="1 2" key="1">
    <citation type="submission" date="2019-03" db="EMBL/GenBank/DDBJ databases">
        <title>First draft genome of Liparis tanakae, snailfish: a comprehensive survey of snailfish specific genes.</title>
        <authorList>
            <person name="Kim W."/>
            <person name="Song I."/>
            <person name="Jeong J.-H."/>
            <person name="Kim D."/>
            <person name="Kim S."/>
            <person name="Ryu S."/>
            <person name="Song J.Y."/>
            <person name="Lee S.K."/>
        </authorList>
    </citation>
    <scope>NUCLEOTIDE SEQUENCE [LARGE SCALE GENOMIC DNA]</scope>
    <source>
        <tissue evidence="1">Muscle</tissue>
    </source>
</reference>
<dbReference type="InterPro" id="IPR036872">
    <property type="entry name" value="CH_dom_sf"/>
</dbReference>
<dbReference type="SUPFAM" id="SSF47576">
    <property type="entry name" value="Calponin-homology domain, CH-domain"/>
    <property type="match status" value="1"/>
</dbReference>
<evidence type="ECO:0000313" key="2">
    <source>
        <dbReference type="Proteomes" id="UP000314294"/>
    </source>
</evidence>
<dbReference type="OrthoDB" id="18740at2759"/>
<gene>
    <name evidence="1" type="primary">Plec_1</name>
    <name evidence="1" type="ORF">EYF80_054050</name>
</gene>
<dbReference type="Gene3D" id="1.10.418.10">
    <property type="entry name" value="Calponin-like domain"/>
    <property type="match status" value="1"/>
</dbReference>
<accession>A0A4Z2F3J4</accession>
<keyword evidence="2" id="KW-1185">Reference proteome</keyword>
<protein>
    <submittedName>
        <fullName evidence="1">Plectin</fullName>
    </submittedName>
</protein>
<organism evidence="1 2">
    <name type="scientific">Liparis tanakae</name>
    <name type="common">Tanaka's snailfish</name>
    <dbReference type="NCBI Taxonomy" id="230148"/>
    <lineage>
        <taxon>Eukaryota</taxon>
        <taxon>Metazoa</taxon>
        <taxon>Chordata</taxon>
        <taxon>Craniata</taxon>
        <taxon>Vertebrata</taxon>
        <taxon>Euteleostomi</taxon>
        <taxon>Actinopterygii</taxon>
        <taxon>Neopterygii</taxon>
        <taxon>Teleostei</taxon>
        <taxon>Neoteleostei</taxon>
        <taxon>Acanthomorphata</taxon>
        <taxon>Eupercaria</taxon>
        <taxon>Perciformes</taxon>
        <taxon>Cottioidei</taxon>
        <taxon>Cottales</taxon>
        <taxon>Liparidae</taxon>
        <taxon>Liparis</taxon>
    </lineage>
</organism>
<sequence>MSTPSLTNMSLLSILHPVLPSFAHQHWKAETQRHITDLYEDLRDGHNLISLLEVLSGETLVSVAGAPLPPTPSDGRSDLLLLCPAMSRFLRPNVPVLGFFPLWHAVTVDV</sequence>
<dbReference type="Proteomes" id="UP000314294">
    <property type="component" value="Unassembled WGS sequence"/>
</dbReference>
<evidence type="ECO:0000313" key="1">
    <source>
        <dbReference type="EMBL" id="TNN35796.1"/>
    </source>
</evidence>